<keyword evidence="4" id="KW-0804">Transcription</keyword>
<feature type="domain" description="Sigma-54 factor interaction" evidence="5">
    <location>
        <begin position="143"/>
        <end position="364"/>
    </location>
</feature>
<proteinExistence type="predicted"/>
<evidence type="ECO:0000313" key="7">
    <source>
        <dbReference type="Proteomes" id="UP000231409"/>
    </source>
</evidence>
<keyword evidence="7" id="KW-1185">Reference proteome</keyword>
<evidence type="ECO:0000256" key="2">
    <source>
        <dbReference type="ARBA" id="ARBA00022840"/>
    </source>
</evidence>
<dbReference type="SUPFAM" id="SSF46689">
    <property type="entry name" value="Homeodomain-like"/>
    <property type="match status" value="1"/>
</dbReference>
<dbReference type="InterPro" id="IPR025944">
    <property type="entry name" value="Sigma_54_int_dom_CS"/>
</dbReference>
<keyword evidence="2" id="KW-0067">ATP-binding</keyword>
<dbReference type="Pfam" id="PF00158">
    <property type="entry name" value="Sigma54_activat"/>
    <property type="match status" value="1"/>
</dbReference>
<protein>
    <submittedName>
        <fullName evidence="6">AAA family ATPase</fullName>
    </submittedName>
</protein>
<evidence type="ECO:0000313" key="6">
    <source>
        <dbReference type="EMBL" id="PHQ14187.1"/>
    </source>
</evidence>
<dbReference type="InterPro" id="IPR058031">
    <property type="entry name" value="AAA_lid_NorR"/>
</dbReference>
<dbReference type="Proteomes" id="UP000231409">
    <property type="component" value="Unassembled WGS sequence"/>
</dbReference>
<dbReference type="GO" id="GO:0005524">
    <property type="term" value="F:ATP binding"/>
    <property type="evidence" value="ECO:0007669"/>
    <property type="project" value="UniProtKB-KW"/>
</dbReference>
<evidence type="ECO:0000256" key="1">
    <source>
        <dbReference type="ARBA" id="ARBA00022741"/>
    </source>
</evidence>
<evidence type="ECO:0000256" key="3">
    <source>
        <dbReference type="ARBA" id="ARBA00023015"/>
    </source>
</evidence>
<dbReference type="InterPro" id="IPR002078">
    <property type="entry name" value="Sigma_54_int"/>
</dbReference>
<evidence type="ECO:0000259" key="5">
    <source>
        <dbReference type="PROSITE" id="PS50045"/>
    </source>
</evidence>
<keyword evidence="3" id="KW-0805">Transcription regulation</keyword>
<dbReference type="RefSeq" id="WP_099615542.1">
    <property type="nucleotide sequence ID" value="NZ_KZ319374.1"/>
</dbReference>
<dbReference type="PROSITE" id="PS50045">
    <property type="entry name" value="SIGMA54_INTERACT_4"/>
    <property type="match status" value="1"/>
</dbReference>
<dbReference type="SUPFAM" id="SSF52540">
    <property type="entry name" value="P-loop containing nucleoside triphosphate hydrolases"/>
    <property type="match status" value="1"/>
</dbReference>
<evidence type="ECO:0000256" key="4">
    <source>
        <dbReference type="ARBA" id="ARBA00023163"/>
    </source>
</evidence>
<reference evidence="6 7" key="1">
    <citation type="submission" date="2017-09" db="EMBL/GenBank/DDBJ databases">
        <title>The draft genome sequences of Marinobacter sp. PWS21.</title>
        <authorList>
            <person name="Cao J."/>
        </authorList>
    </citation>
    <scope>NUCLEOTIDE SEQUENCE [LARGE SCALE GENOMIC DNA]</scope>
    <source>
        <strain evidence="6 7">PWS21</strain>
    </source>
</reference>
<comment type="caution">
    <text evidence="6">The sequence shown here is derived from an EMBL/GenBank/DDBJ whole genome shotgun (WGS) entry which is preliminary data.</text>
</comment>
<gene>
    <name evidence="6" type="ORF">CLH61_14845</name>
</gene>
<dbReference type="InterPro" id="IPR027417">
    <property type="entry name" value="P-loop_NTPase"/>
</dbReference>
<dbReference type="EMBL" id="NTFH01000011">
    <property type="protein sequence ID" value="PHQ14187.1"/>
    <property type="molecule type" value="Genomic_DNA"/>
</dbReference>
<dbReference type="PANTHER" id="PTHR32071">
    <property type="entry name" value="TRANSCRIPTIONAL REGULATORY PROTEIN"/>
    <property type="match status" value="1"/>
</dbReference>
<dbReference type="Gene3D" id="1.10.10.60">
    <property type="entry name" value="Homeodomain-like"/>
    <property type="match status" value="1"/>
</dbReference>
<dbReference type="Gene3D" id="3.40.50.300">
    <property type="entry name" value="P-loop containing nucleotide triphosphate hydrolases"/>
    <property type="match status" value="1"/>
</dbReference>
<accession>A0A2G1UI85</accession>
<dbReference type="AlphaFoldDB" id="A0A2G1UI85"/>
<dbReference type="PANTHER" id="PTHR32071:SF120">
    <property type="entry name" value="TRANSCRIPTIONAL REGULATOR-RELATED"/>
    <property type="match status" value="1"/>
</dbReference>
<dbReference type="GO" id="GO:0006355">
    <property type="term" value="P:regulation of DNA-templated transcription"/>
    <property type="evidence" value="ECO:0007669"/>
    <property type="project" value="InterPro"/>
</dbReference>
<dbReference type="Pfam" id="PF25601">
    <property type="entry name" value="AAA_lid_14"/>
    <property type="match status" value="1"/>
</dbReference>
<dbReference type="PROSITE" id="PS00688">
    <property type="entry name" value="SIGMA54_INTERACT_3"/>
    <property type="match status" value="1"/>
</dbReference>
<dbReference type="CDD" id="cd00009">
    <property type="entry name" value="AAA"/>
    <property type="match status" value="1"/>
</dbReference>
<sequence length="451" mass="49503">MKTIRPLLWLSPGPSDRTLPDRFLPHWNLLRFNFCEHPPANLGGLPATRVGILDLSELPDGGAPFLEEWIEVLSPTLWIGVLDPQHRGIDEAEAMVALHCTDFHTRPLDPARLNTVLGHLWGMADLQRRLATPGATDTLPYALAGQSPAIQAARSLLERFAMTADPVIIEGESGTGKDAAAHFVHDSSPLRHGPFITANCAALPVAQTESGLFGATGTFQDQLRAAEGGSLVLTGVDELLPAQQSLLLHLLDGQTTTRADGTPATGRPARLIVTCRTPLHTLVEQKQFREDVFYRLGGLEVMMPTLRERLEDLPLLVDRILRNMHSSTGASHKHLSEQAMQWMFEHDWPGNLRELRNRLRQAILLSDKPTIGPELLGFHGLLNSSNQGSGLSLEQFRARAEQQAVMCSLALTHQNVSAAARLLDISRVSFYRLMAKHGTSAHSPTARHNPP</sequence>
<name>A0A2G1UI85_9GAMM</name>
<organism evidence="6 7">
    <name type="scientific">Marinobacter profundi</name>
    <dbReference type="NCBI Taxonomy" id="2666256"/>
    <lineage>
        <taxon>Bacteria</taxon>
        <taxon>Pseudomonadati</taxon>
        <taxon>Pseudomonadota</taxon>
        <taxon>Gammaproteobacteria</taxon>
        <taxon>Pseudomonadales</taxon>
        <taxon>Marinobacteraceae</taxon>
        <taxon>Marinobacter</taxon>
    </lineage>
</organism>
<dbReference type="InterPro" id="IPR009057">
    <property type="entry name" value="Homeodomain-like_sf"/>
</dbReference>
<dbReference type="Gene3D" id="1.10.8.60">
    <property type="match status" value="1"/>
</dbReference>
<keyword evidence="1" id="KW-0547">Nucleotide-binding</keyword>